<dbReference type="GO" id="GO:0006355">
    <property type="term" value="P:regulation of DNA-templated transcription"/>
    <property type="evidence" value="ECO:0007669"/>
    <property type="project" value="InterPro"/>
</dbReference>
<keyword evidence="1" id="KW-1277">Toxin-antitoxin system</keyword>
<proteinExistence type="inferred from homology"/>
<dbReference type="InterPro" id="IPR010985">
    <property type="entry name" value="Ribbon_hlx_hlx"/>
</dbReference>
<accession>Q5I739</accession>
<gene>
    <name evidence="3" type="primary">orf86</name>
</gene>
<evidence type="ECO:0000313" key="3">
    <source>
        <dbReference type="EMBL" id="AAW31841.1"/>
    </source>
</evidence>
<dbReference type="SUPFAM" id="SSF47598">
    <property type="entry name" value="Ribbon-helix-helix"/>
    <property type="match status" value="1"/>
</dbReference>
<comment type="similarity">
    <text evidence="2">Belongs to the TacA antitoxin family.</text>
</comment>
<evidence type="ECO:0000256" key="1">
    <source>
        <dbReference type="ARBA" id="ARBA00022649"/>
    </source>
</evidence>
<dbReference type="PANTHER" id="PTHR35401:SF2">
    <property type="entry name" value="ABC-TYPE TRANSPORT SYSTEM"/>
    <property type="match status" value="1"/>
</dbReference>
<reference evidence="3" key="1">
    <citation type="journal article" date="2009" name="Anaerobe">
        <title>The intD mobile genetic element from Dichelobacter nodosus, the causative agent of ovine footrot, is associated with the benign phenotype.</title>
        <authorList>
            <person name="Tanjung L.R."/>
            <person name="Whittle G."/>
            <person name="Shaw B.E."/>
            <person name="Bloomfield G.A."/>
            <person name="Katz M.E."/>
            <person name="Cheetham B.F."/>
        </authorList>
    </citation>
    <scope>NUCLEOTIDE SEQUENCE</scope>
    <source>
        <strain evidence="3">C305-1</strain>
    </source>
</reference>
<evidence type="ECO:0000256" key="2">
    <source>
        <dbReference type="ARBA" id="ARBA00049988"/>
    </source>
</evidence>
<organism evidence="3">
    <name type="scientific">Dichelobacter nodosus</name>
    <name type="common">Bacteroides nodosus</name>
    <dbReference type="NCBI Taxonomy" id="870"/>
    <lineage>
        <taxon>Bacteria</taxon>
        <taxon>Pseudomonadati</taxon>
        <taxon>Pseudomonadota</taxon>
        <taxon>Gammaproteobacteria</taxon>
        <taxon>Cardiobacteriales</taxon>
        <taxon>Cardiobacteriaceae</taxon>
        <taxon>Dichelobacter</taxon>
    </lineage>
</organism>
<sequence length="86" mass="9775">MQASERINIRTTPQAKALIERVSQKLGVSVSSFMAQSAYEKALNIEQSEMIYLNQAQWQQVLSLLDDEPSEEMNNLLSRGYRAIGR</sequence>
<dbReference type="RefSeq" id="WP_050707945.1">
    <property type="nucleotide sequence ID" value="NZ_CBCRUT010000008.1"/>
</dbReference>
<dbReference type="Pfam" id="PF08681">
    <property type="entry name" value="TacA1"/>
    <property type="match status" value="1"/>
</dbReference>
<dbReference type="EMBL" id="AY847513">
    <property type="protein sequence ID" value="AAW31841.1"/>
    <property type="molecule type" value="Genomic_DNA"/>
</dbReference>
<dbReference type="InterPro" id="IPR014795">
    <property type="entry name" value="TacA_1-like"/>
</dbReference>
<dbReference type="PANTHER" id="PTHR35401">
    <property type="entry name" value="COPG FAMILY HELIX-TURN-HELIX PROTEIN-RELATED-RELATED"/>
    <property type="match status" value="1"/>
</dbReference>
<dbReference type="Gene3D" id="1.20.5.780">
    <property type="entry name" value="Single helix bin"/>
    <property type="match status" value="1"/>
</dbReference>
<protein>
    <submittedName>
        <fullName evidence="3">Orf86</fullName>
    </submittedName>
</protein>
<dbReference type="AlphaFoldDB" id="Q5I739"/>
<name>Q5I739_DICNO</name>